<evidence type="ECO:0000313" key="2">
    <source>
        <dbReference type="Proteomes" id="UP001060215"/>
    </source>
</evidence>
<name>A0ACC0FBB3_9ERIC</name>
<evidence type="ECO:0000313" key="1">
    <source>
        <dbReference type="EMBL" id="KAI7985418.1"/>
    </source>
</evidence>
<keyword evidence="2" id="KW-1185">Reference proteome</keyword>
<comment type="caution">
    <text evidence="1">The sequence shown here is derived from an EMBL/GenBank/DDBJ whole genome shotgun (WGS) entry which is preliminary data.</text>
</comment>
<gene>
    <name evidence="1" type="ORF">LOK49_LG14G01478</name>
</gene>
<dbReference type="EMBL" id="CM045772">
    <property type="protein sequence ID" value="KAI7985418.1"/>
    <property type="molecule type" value="Genomic_DNA"/>
</dbReference>
<organism evidence="1 2">
    <name type="scientific">Camellia lanceoleosa</name>
    <dbReference type="NCBI Taxonomy" id="1840588"/>
    <lineage>
        <taxon>Eukaryota</taxon>
        <taxon>Viridiplantae</taxon>
        <taxon>Streptophyta</taxon>
        <taxon>Embryophyta</taxon>
        <taxon>Tracheophyta</taxon>
        <taxon>Spermatophyta</taxon>
        <taxon>Magnoliopsida</taxon>
        <taxon>eudicotyledons</taxon>
        <taxon>Gunneridae</taxon>
        <taxon>Pentapetalae</taxon>
        <taxon>asterids</taxon>
        <taxon>Ericales</taxon>
        <taxon>Theaceae</taxon>
        <taxon>Camellia</taxon>
    </lineage>
</organism>
<protein>
    <submittedName>
        <fullName evidence="1">Uncharacterized protein</fullName>
    </submittedName>
</protein>
<reference evidence="1 2" key="1">
    <citation type="journal article" date="2022" name="Plant J.">
        <title>Chromosome-level genome of Camellia lanceoleosa provides a valuable resource for understanding genome evolution and self-incompatibility.</title>
        <authorList>
            <person name="Gong W."/>
            <person name="Xiao S."/>
            <person name="Wang L."/>
            <person name="Liao Z."/>
            <person name="Chang Y."/>
            <person name="Mo W."/>
            <person name="Hu G."/>
            <person name="Li W."/>
            <person name="Zhao G."/>
            <person name="Zhu H."/>
            <person name="Hu X."/>
            <person name="Ji K."/>
            <person name="Xiang X."/>
            <person name="Song Q."/>
            <person name="Yuan D."/>
            <person name="Jin S."/>
            <person name="Zhang L."/>
        </authorList>
    </citation>
    <scope>NUCLEOTIDE SEQUENCE [LARGE SCALE GENOMIC DNA]</scope>
    <source>
        <strain evidence="1">SQ_2022a</strain>
    </source>
</reference>
<accession>A0ACC0FBB3</accession>
<dbReference type="Proteomes" id="UP001060215">
    <property type="component" value="Chromosome 15"/>
</dbReference>
<sequence length="69" mass="7746">MHSSSSEICSSSASEICLDGEQWNDGLLTTIRERVHMEVERKAMQGDANILPGLHFHEKITYKVGTKLE</sequence>
<proteinExistence type="predicted"/>